<proteinExistence type="predicted"/>
<accession>A0ABS5CA84</accession>
<evidence type="ECO:0000313" key="2">
    <source>
        <dbReference type="Proteomes" id="UP000673394"/>
    </source>
</evidence>
<keyword evidence="2" id="KW-1185">Reference proteome</keyword>
<dbReference type="RefSeq" id="WP_210657421.1">
    <property type="nucleotide sequence ID" value="NZ_JAGKSP010000002.1"/>
</dbReference>
<reference evidence="1 2" key="1">
    <citation type="submission" date="2021-04" db="EMBL/GenBank/DDBJ databases">
        <title>Paenibacillus sp. DLE-14 whole genome sequence.</title>
        <authorList>
            <person name="Ham Y.J."/>
        </authorList>
    </citation>
    <scope>NUCLEOTIDE SEQUENCE [LARGE SCALE GENOMIC DNA]</scope>
    <source>
        <strain evidence="1 2">DLE-14</strain>
    </source>
</reference>
<evidence type="ECO:0000313" key="1">
    <source>
        <dbReference type="EMBL" id="MBP3962896.1"/>
    </source>
</evidence>
<gene>
    <name evidence="1" type="ORF">I8J30_09310</name>
</gene>
<name>A0ABS5CA84_9BACL</name>
<organism evidence="1 2">
    <name type="scientific">Paenibacillus lignilyticus</name>
    <dbReference type="NCBI Taxonomy" id="1172615"/>
    <lineage>
        <taxon>Bacteria</taxon>
        <taxon>Bacillati</taxon>
        <taxon>Bacillota</taxon>
        <taxon>Bacilli</taxon>
        <taxon>Bacillales</taxon>
        <taxon>Paenibacillaceae</taxon>
        <taxon>Paenibacillus</taxon>
    </lineage>
</organism>
<dbReference type="Proteomes" id="UP000673394">
    <property type="component" value="Unassembled WGS sequence"/>
</dbReference>
<protein>
    <submittedName>
        <fullName evidence="1">Uncharacterized protein</fullName>
    </submittedName>
</protein>
<comment type="caution">
    <text evidence="1">The sequence shown here is derived from an EMBL/GenBank/DDBJ whole genome shotgun (WGS) entry which is preliminary data.</text>
</comment>
<sequence length="76" mass="8355">MNLQDGDLVYIPLNSTNKADHESINKVCRMLKKFVKSGVEEAASIAEVETFFHGMSISFADGSYLQVQEAGQTDCP</sequence>
<dbReference type="EMBL" id="JAGKSP010000002">
    <property type="protein sequence ID" value="MBP3962896.1"/>
    <property type="molecule type" value="Genomic_DNA"/>
</dbReference>